<feature type="compositionally biased region" description="Basic and acidic residues" evidence="5">
    <location>
        <begin position="606"/>
        <end position="618"/>
    </location>
</feature>
<feature type="domain" description="Bromodomain associated" evidence="6">
    <location>
        <begin position="3"/>
        <end position="79"/>
    </location>
</feature>
<keyword evidence="2" id="KW-0805">Transcription regulation</keyword>
<feature type="compositionally biased region" description="Pro residues" evidence="5">
    <location>
        <begin position="972"/>
        <end position="981"/>
    </location>
</feature>
<dbReference type="Proteomes" id="UP001487740">
    <property type="component" value="Unassembled WGS sequence"/>
</dbReference>
<dbReference type="Gene3D" id="1.10.20.10">
    <property type="entry name" value="Histone, subunit A"/>
    <property type="match status" value="1"/>
</dbReference>
<dbReference type="GO" id="GO:0045944">
    <property type="term" value="P:positive regulation of transcription by RNA polymerase II"/>
    <property type="evidence" value="ECO:0007669"/>
    <property type="project" value="TreeGrafter"/>
</dbReference>
<keyword evidence="3" id="KW-0804">Transcription</keyword>
<evidence type="ECO:0000256" key="3">
    <source>
        <dbReference type="ARBA" id="ARBA00023163"/>
    </source>
</evidence>
<feature type="region of interest" description="Disordered" evidence="5">
    <location>
        <begin position="1113"/>
        <end position="1138"/>
    </location>
</feature>
<name>A0AAW0TUC6_SCYPA</name>
<dbReference type="GO" id="GO:0002039">
    <property type="term" value="F:p53 binding"/>
    <property type="evidence" value="ECO:0007669"/>
    <property type="project" value="TreeGrafter"/>
</dbReference>
<feature type="region of interest" description="Disordered" evidence="5">
    <location>
        <begin position="147"/>
        <end position="188"/>
    </location>
</feature>
<feature type="compositionally biased region" description="Basic and acidic residues" evidence="5">
    <location>
        <begin position="997"/>
        <end position="1008"/>
    </location>
</feature>
<feature type="compositionally biased region" description="Basic and acidic residues" evidence="5">
    <location>
        <begin position="726"/>
        <end position="762"/>
    </location>
</feature>
<evidence type="ECO:0000259" key="6">
    <source>
        <dbReference type="SMART" id="SM00576"/>
    </source>
</evidence>
<feature type="compositionally biased region" description="Basic and acidic residues" evidence="5">
    <location>
        <begin position="787"/>
        <end position="823"/>
    </location>
</feature>
<accession>A0AAW0TUC6</accession>
<feature type="compositionally biased region" description="Basic and acidic residues" evidence="5">
    <location>
        <begin position="372"/>
        <end position="390"/>
    </location>
</feature>
<feature type="compositionally biased region" description="Pro residues" evidence="5">
    <location>
        <begin position="690"/>
        <end position="708"/>
    </location>
</feature>
<evidence type="ECO:0000256" key="1">
    <source>
        <dbReference type="ARBA" id="ARBA00004123"/>
    </source>
</evidence>
<comment type="subcellular location">
    <subcellularLocation>
        <location evidence="1">Nucleus</location>
    </subcellularLocation>
</comment>
<feature type="compositionally biased region" description="Low complexity" evidence="5">
    <location>
        <begin position="591"/>
        <end position="600"/>
    </location>
</feature>
<evidence type="ECO:0000313" key="7">
    <source>
        <dbReference type="EMBL" id="KAK8390210.1"/>
    </source>
</evidence>
<feature type="compositionally biased region" description="Low complexity" evidence="5">
    <location>
        <begin position="283"/>
        <end position="297"/>
    </location>
</feature>
<keyword evidence="8" id="KW-1185">Reference proteome</keyword>
<dbReference type="GO" id="GO:0005669">
    <property type="term" value="C:transcription factor TFIID complex"/>
    <property type="evidence" value="ECO:0007669"/>
    <property type="project" value="TreeGrafter"/>
</dbReference>
<dbReference type="Pfam" id="PF07524">
    <property type="entry name" value="Bromo_TP"/>
    <property type="match status" value="1"/>
</dbReference>
<dbReference type="PANTHER" id="PTHR46452">
    <property type="entry name" value="TRANSCRIPTION INITIATION FACTOR TFIID SUBUNIT 3"/>
    <property type="match status" value="1"/>
</dbReference>
<feature type="compositionally biased region" description="Basic and acidic residues" evidence="5">
    <location>
        <begin position="641"/>
        <end position="653"/>
    </location>
</feature>
<feature type="compositionally biased region" description="Basic and acidic residues" evidence="5">
    <location>
        <begin position="914"/>
        <end position="932"/>
    </location>
</feature>
<dbReference type="GO" id="GO:0046982">
    <property type="term" value="F:protein heterodimerization activity"/>
    <property type="evidence" value="ECO:0007669"/>
    <property type="project" value="InterPro"/>
</dbReference>
<dbReference type="EMBL" id="JARAKH010000026">
    <property type="protein sequence ID" value="KAK8390210.1"/>
    <property type="molecule type" value="Genomic_DNA"/>
</dbReference>
<evidence type="ECO:0000256" key="4">
    <source>
        <dbReference type="ARBA" id="ARBA00023242"/>
    </source>
</evidence>
<feature type="compositionally biased region" description="Basic and acidic residues" evidence="5">
    <location>
        <begin position="505"/>
        <end position="514"/>
    </location>
</feature>
<feature type="compositionally biased region" description="Polar residues" evidence="5">
    <location>
        <begin position="346"/>
        <end position="358"/>
    </location>
</feature>
<feature type="compositionally biased region" description="Pro residues" evidence="5">
    <location>
        <begin position="298"/>
        <end position="310"/>
    </location>
</feature>
<dbReference type="SMART" id="SM00576">
    <property type="entry name" value="BTP"/>
    <property type="match status" value="1"/>
</dbReference>
<evidence type="ECO:0000313" key="8">
    <source>
        <dbReference type="Proteomes" id="UP001487740"/>
    </source>
</evidence>
<feature type="compositionally biased region" description="Pro residues" evidence="5">
    <location>
        <begin position="516"/>
        <end position="528"/>
    </location>
</feature>
<feature type="compositionally biased region" description="Low complexity" evidence="5">
    <location>
        <begin position="939"/>
        <end position="956"/>
    </location>
</feature>
<dbReference type="InterPro" id="IPR009072">
    <property type="entry name" value="Histone-fold"/>
</dbReference>
<evidence type="ECO:0000256" key="2">
    <source>
        <dbReference type="ARBA" id="ARBA00023015"/>
    </source>
</evidence>
<dbReference type="AlphaFoldDB" id="A0AAW0TUC6"/>
<dbReference type="PANTHER" id="PTHR46452:SF1">
    <property type="entry name" value="TRANSCRIPTION INITIATION FACTOR TFIID SUBUNIT 3"/>
    <property type="match status" value="1"/>
</dbReference>
<evidence type="ECO:0000256" key="5">
    <source>
        <dbReference type="SAM" id="MobiDB-lite"/>
    </source>
</evidence>
<proteinExistence type="predicted"/>
<feature type="region of interest" description="Disordered" evidence="5">
    <location>
        <begin position="690"/>
        <end position="1073"/>
    </location>
</feature>
<feature type="region of interest" description="Disordered" evidence="5">
    <location>
        <begin position="251"/>
        <end position="671"/>
    </location>
</feature>
<feature type="compositionally biased region" description="Basic residues" evidence="5">
    <location>
        <begin position="1120"/>
        <end position="1138"/>
    </location>
</feature>
<protein>
    <recommendedName>
        <fullName evidence="6">Bromodomain associated domain-containing protein</fullName>
    </recommendedName>
</protein>
<dbReference type="CDD" id="cd22916">
    <property type="entry name" value="HFD_TAF3"/>
    <property type="match status" value="1"/>
</dbReference>
<organism evidence="7 8">
    <name type="scientific">Scylla paramamosain</name>
    <name type="common">Mud crab</name>
    <dbReference type="NCBI Taxonomy" id="85552"/>
    <lineage>
        <taxon>Eukaryota</taxon>
        <taxon>Metazoa</taxon>
        <taxon>Ecdysozoa</taxon>
        <taxon>Arthropoda</taxon>
        <taxon>Crustacea</taxon>
        <taxon>Multicrustacea</taxon>
        <taxon>Malacostraca</taxon>
        <taxon>Eumalacostraca</taxon>
        <taxon>Eucarida</taxon>
        <taxon>Decapoda</taxon>
        <taxon>Pleocyemata</taxon>
        <taxon>Brachyura</taxon>
        <taxon>Eubrachyura</taxon>
        <taxon>Portunoidea</taxon>
        <taxon>Portunidae</taxon>
        <taxon>Portuninae</taxon>
        <taxon>Scylla</taxon>
    </lineage>
</organism>
<feature type="compositionally biased region" description="Pro residues" evidence="5">
    <location>
        <begin position="557"/>
        <end position="568"/>
    </location>
</feature>
<feature type="compositionally biased region" description="Pro residues" evidence="5">
    <location>
        <begin position="319"/>
        <end position="333"/>
    </location>
</feature>
<dbReference type="InterPro" id="IPR006565">
    <property type="entry name" value="BTP"/>
</dbReference>
<feature type="compositionally biased region" description="Basic and acidic residues" evidence="5">
    <location>
        <begin position="400"/>
        <end position="458"/>
    </location>
</feature>
<reference evidence="7 8" key="1">
    <citation type="submission" date="2023-03" db="EMBL/GenBank/DDBJ databases">
        <title>High-quality genome of Scylla paramamosain provides insights in environmental adaptation.</title>
        <authorList>
            <person name="Zhang L."/>
        </authorList>
    </citation>
    <scope>NUCLEOTIDE SEQUENCE [LARGE SCALE GENOMIC DNA]</scope>
    <source>
        <strain evidence="7">LZ_2023a</strain>
        <tissue evidence="7">Muscle</tissue>
    </source>
</reference>
<sequence>MAGQFTSEILKICVGQICQSIGYQGVFSTPLEVLTDLLHRYLTELCRLTHRYTEHFGRTEPSLDDLGLAFMDMGISVPELEDYFSNVDCPPFPHPLPALPVTRPSNLNFLKPGAREILSRPIHIHEHLPPMYPEKEEEEVDVKVNAGLEDGGMGDATSPTLSPQPALKRPADSEVSPAKKPKFSLDDEGQPVREIVSVMMTTSGFISSAREGKLPEACCPDIPMAAPRSTSPSTVGKKKLTVEKLIRQKNSQVGLGGARSCLARPPRPNKVKGNKDRVIGKGLKIPKLPSRPLSLPKGAPPGSSPLPPKLKMPLLKPATPKPPKMPSPKPSAPPKSASTPKVLPPKTSQSPHPQTPKSASPKIKVPKPPRTPKAEGKAKGKPRDGEKEGEGAGSGKKVKKEKEGSKKEGKKESKKDKDGVKRSKEARRDKEGRKEGTKETKKEKEMKKERDRERERELIIALASSSAVTVTSIPAPTKAPDSLLPPGPEKAEGKSKLSIFKKIKNKDAREDREAPGPGPGPNLPPAPAQPSRDSSPDLMIDETPGRGQRRPPEEPPPEAPPPPPPPPEEVPRSPADYPPYQEDLSPPTTPSTPRTPEVPSHLPPHRSPEKRRGRDKGREKRPRKDRSKSPKGGPFSPGPRDVGEPDPPERPKTPEVGLPMEDMGVPPGAPFLPAFPTAPGFIPPFSRFPFLPPFGGPPPRPGMVPPLPDLRLPPHHPFMPRPPLKRPLEEDRLSNVEDGDHLERPASPHPAPDKPEKTEKEKKKEHKKEKKEKEKEKEKVKKKKDKKDKEKEKDKSDKRKEKEKLKQEKKEKKVKREKEEGGEGPKITMKLPSPTTSDAPPPTTPKLVIKPVVKHDEPPPPPPPSTQDDQPGSPEIAKISALITRPPRSQQKRAESPPALPVLKIKDVPNPVTKHKEVKDSGHTPAKVKEVPPLKIKNPTTASSKASSKVASTAPKQSVAKLPTSPKASTCPKPPPPPPTPKAIDDKKIPGIKKPREKKEKKEKKKDVPSPSSNPLVGSISKPGMAASVTGEPSYPAHSPMPLVSPPLDTPKPSKKQEQKGTGLLTETVGPIGHFVDDQGNEVWICPTCGKQDDGSPDDWLRHLRRLVPLGVCGHPGSSQRRRQLVLPPKKKRGRKKK</sequence>
<gene>
    <name evidence="7" type="ORF">O3P69_013054</name>
</gene>
<feature type="compositionally biased region" description="Low complexity" evidence="5">
    <location>
        <begin position="459"/>
        <end position="473"/>
    </location>
</feature>
<keyword evidence="4" id="KW-0539">Nucleus</keyword>
<comment type="caution">
    <text evidence="7">The sequence shown here is derived from an EMBL/GenBank/DDBJ whole genome shotgun (WGS) entry which is preliminary data.</text>
</comment>